<feature type="domain" description="AAA+ ATPase" evidence="4">
    <location>
        <begin position="225"/>
        <end position="357"/>
    </location>
</feature>
<dbReference type="SMART" id="SM00382">
    <property type="entry name" value="AAA"/>
    <property type="match status" value="1"/>
</dbReference>
<name>A0A512C7R6_9BACT</name>
<dbReference type="SUPFAM" id="SSF52540">
    <property type="entry name" value="P-loop containing nucleoside triphosphate hydrolases"/>
    <property type="match status" value="1"/>
</dbReference>
<evidence type="ECO:0000259" key="4">
    <source>
        <dbReference type="SMART" id="SM00382"/>
    </source>
</evidence>
<keyword evidence="6" id="KW-1185">Reference proteome</keyword>
<dbReference type="InterPro" id="IPR003959">
    <property type="entry name" value="ATPase_AAA_core"/>
</dbReference>
<dbReference type="EMBL" id="BJYV01000002">
    <property type="protein sequence ID" value="GEO20256.1"/>
    <property type="molecule type" value="Genomic_DNA"/>
</dbReference>
<dbReference type="GO" id="GO:0005524">
    <property type="term" value="F:ATP binding"/>
    <property type="evidence" value="ECO:0007669"/>
    <property type="project" value="UniProtKB-KW"/>
</dbReference>
<dbReference type="Pfam" id="PF00004">
    <property type="entry name" value="AAA"/>
    <property type="match status" value="1"/>
</dbReference>
<dbReference type="GO" id="GO:0016887">
    <property type="term" value="F:ATP hydrolysis activity"/>
    <property type="evidence" value="ECO:0007669"/>
    <property type="project" value="InterPro"/>
</dbReference>
<dbReference type="Gene3D" id="3.40.50.300">
    <property type="entry name" value="P-loop containing nucleotide triphosphate hydrolases"/>
    <property type="match status" value="1"/>
</dbReference>
<dbReference type="PANTHER" id="PTHR23073">
    <property type="entry name" value="26S PROTEASOME REGULATORY SUBUNIT"/>
    <property type="match status" value="1"/>
</dbReference>
<comment type="similarity">
    <text evidence="1">Belongs to the AAA ATPase family.</text>
</comment>
<dbReference type="InterPro" id="IPR003593">
    <property type="entry name" value="AAA+_ATPase"/>
</dbReference>
<evidence type="ECO:0000313" key="5">
    <source>
        <dbReference type="EMBL" id="GEO20256.1"/>
    </source>
</evidence>
<sequence length="434" mass="49562">MKQLLIFLEMVVKSRMDHELGKTETLAKPNLDLYFDPNEFLGKIIQDLNIKNQELLLLALAMVPYIAPGFLSKIVQEYFPEGTSLPEFGGYKSKYHRGIIPTGETLLYLLGGNDPVSRKKYIAIFQDSRLLKEGHILIGEASEEEPFYAAPIYPDQEFADNLLMESVRPPKPSPNFPAERITTDLDWEDLVLSEKTFSQIRALEDWLTYNEQLMEEWGLKRSVKPGYRVMFFGPPGTGKTLTAGLLGKYTGKDVYRVDLSLVVSKYIGETEKNLSRLFQKASGKSWILFFDEADALFGKRTNVKDARDKNSNQEVAYLLQRIEAYPEMVILASNYKSNLDTAFIRRFQTIIDFEPPGVAERLALWKQYLPKKIALDEKLVVEDLARKYQLTGANIVNVIQQVGLKTLAGKHGKIMEDTLIQCIRYEIQKEGKIH</sequence>
<organism evidence="5 6">
    <name type="scientific">Cyclobacterium qasimii</name>
    <dbReference type="NCBI Taxonomy" id="1350429"/>
    <lineage>
        <taxon>Bacteria</taxon>
        <taxon>Pseudomonadati</taxon>
        <taxon>Bacteroidota</taxon>
        <taxon>Cytophagia</taxon>
        <taxon>Cytophagales</taxon>
        <taxon>Cyclobacteriaceae</taxon>
        <taxon>Cyclobacterium</taxon>
    </lineage>
</organism>
<evidence type="ECO:0000256" key="3">
    <source>
        <dbReference type="ARBA" id="ARBA00022840"/>
    </source>
</evidence>
<dbReference type="Proteomes" id="UP000321301">
    <property type="component" value="Unassembled WGS sequence"/>
</dbReference>
<evidence type="ECO:0000256" key="1">
    <source>
        <dbReference type="ARBA" id="ARBA00006914"/>
    </source>
</evidence>
<dbReference type="InterPro" id="IPR050221">
    <property type="entry name" value="26S_Proteasome_ATPase"/>
</dbReference>
<keyword evidence="3" id="KW-0067">ATP-binding</keyword>
<dbReference type="InterPro" id="IPR027417">
    <property type="entry name" value="P-loop_NTPase"/>
</dbReference>
<dbReference type="AlphaFoldDB" id="A0A512C7R6"/>
<evidence type="ECO:0000256" key="2">
    <source>
        <dbReference type="ARBA" id="ARBA00022741"/>
    </source>
</evidence>
<proteinExistence type="inferred from homology"/>
<comment type="caution">
    <text evidence="5">The sequence shown here is derived from an EMBL/GenBank/DDBJ whole genome shotgun (WGS) entry which is preliminary data.</text>
</comment>
<accession>A0A512C7R6</accession>
<keyword evidence="2" id="KW-0547">Nucleotide-binding</keyword>
<evidence type="ECO:0000313" key="6">
    <source>
        <dbReference type="Proteomes" id="UP000321301"/>
    </source>
</evidence>
<protein>
    <recommendedName>
        <fullName evidence="4">AAA+ ATPase domain-containing protein</fullName>
    </recommendedName>
</protein>
<dbReference type="CDD" id="cd19481">
    <property type="entry name" value="RecA-like_protease"/>
    <property type="match status" value="1"/>
</dbReference>
<gene>
    <name evidence="5" type="ORF">CQA01_07900</name>
</gene>
<reference evidence="5 6" key="1">
    <citation type="submission" date="2019-07" db="EMBL/GenBank/DDBJ databases">
        <title>Whole genome shotgun sequence of Cyclobacterium qasimii NBRC 106168.</title>
        <authorList>
            <person name="Hosoyama A."/>
            <person name="Uohara A."/>
            <person name="Ohji S."/>
            <person name="Ichikawa N."/>
        </authorList>
    </citation>
    <scope>NUCLEOTIDE SEQUENCE [LARGE SCALE GENOMIC DNA]</scope>
    <source>
        <strain evidence="5 6">NBRC 106168</strain>
    </source>
</reference>